<dbReference type="PANTHER" id="PTHR43236">
    <property type="entry name" value="ANTITOXIN HIGA1"/>
    <property type="match status" value="1"/>
</dbReference>
<dbReference type="InterPro" id="IPR001387">
    <property type="entry name" value="Cro/C1-type_HTH"/>
</dbReference>
<evidence type="ECO:0000313" key="4">
    <source>
        <dbReference type="Proteomes" id="UP000095256"/>
    </source>
</evidence>
<dbReference type="Gene3D" id="1.10.10.2910">
    <property type="match status" value="1"/>
</dbReference>
<dbReference type="Gene3D" id="1.10.260.40">
    <property type="entry name" value="lambda repressor-like DNA-binding domains"/>
    <property type="match status" value="1"/>
</dbReference>
<protein>
    <recommendedName>
        <fullName evidence="2">HTH cro/C1-type domain-containing protein</fullName>
    </recommendedName>
</protein>
<sequence>MREFNGERLKEARYFKGISITDLADKLEVSKQMVSKYETNKANPTAENLFKIVRILDFPTEFYFNDDKFSEVSNGTFYRSRFTSTQKQKAPSESIKRVVTIYRDFLEQYVNFPNLAKPVIPNLDELVENKKFETLSKILRDYWGLDRRPIESMMVLLEEKGFVNALLPKEMEKVDAFGSHEFINDNNYYVIISKADSSFYRQQFSLAHELAHWIMHTDEIDPQALDPIEYRKKESEANDFASSFLLPKEEFLKDIDNIGTVTLAKLLVLKEKWNVALSAMLMRASKLNAITEIEHQKLQKQISYKGWRKREPLDEKKSTKPLALKQATELIVDHDVIKASDIPIKINEQYGRLYNSSFLENAVGLDTGYLTLKSAEVITLKVRN</sequence>
<name>A0A1E5KUQ7_9ENTE</name>
<dbReference type="RefSeq" id="WP_069699552.1">
    <property type="nucleotide sequence ID" value="NZ_JAGGMA010000056.1"/>
</dbReference>
<dbReference type="InterPro" id="IPR010982">
    <property type="entry name" value="Lambda_DNA-bd_dom_sf"/>
</dbReference>
<dbReference type="InterPro" id="IPR010359">
    <property type="entry name" value="IrrE_HExxH"/>
</dbReference>
<dbReference type="PROSITE" id="PS50943">
    <property type="entry name" value="HTH_CROC1"/>
    <property type="match status" value="1"/>
</dbReference>
<dbReference type="Pfam" id="PF01381">
    <property type="entry name" value="HTH_3"/>
    <property type="match status" value="1"/>
</dbReference>
<gene>
    <name evidence="3" type="ORF">BCR26_04450</name>
</gene>
<comment type="caution">
    <text evidence="3">The sequence shown here is derived from an EMBL/GenBank/DDBJ whole genome shotgun (WGS) entry which is preliminary data.</text>
</comment>
<dbReference type="GO" id="GO:0003677">
    <property type="term" value="F:DNA binding"/>
    <property type="evidence" value="ECO:0007669"/>
    <property type="project" value="InterPro"/>
</dbReference>
<accession>A0A1E5KUQ7</accession>
<dbReference type="STRING" id="762845.BCR26_04450"/>
<dbReference type="SMART" id="SM00530">
    <property type="entry name" value="HTH_XRE"/>
    <property type="match status" value="1"/>
</dbReference>
<evidence type="ECO:0000259" key="2">
    <source>
        <dbReference type="PROSITE" id="PS50943"/>
    </source>
</evidence>
<dbReference type="SUPFAM" id="SSF47413">
    <property type="entry name" value="lambda repressor-like DNA-binding domains"/>
    <property type="match status" value="1"/>
</dbReference>
<evidence type="ECO:0000256" key="1">
    <source>
        <dbReference type="ARBA" id="ARBA00007227"/>
    </source>
</evidence>
<dbReference type="Proteomes" id="UP000095256">
    <property type="component" value="Unassembled WGS sequence"/>
</dbReference>
<dbReference type="Pfam" id="PF06114">
    <property type="entry name" value="Peptidase_M78"/>
    <property type="match status" value="1"/>
</dbReference>
<dbReference type="InterPro" id="IPR052345">
    <property type="entry name" value="Rad_response_metalloprotease"/>
</dbReference>
<comment type="similarity">
    <text evidence="1">Belongs to the short-chain fatty acyl-CoA assimilation regulator (ScfR) family.</text>
</comment>
<dbReference type="PANTHER" id="PTHR43236:SF1">
    <property type="entry name" value="BLL7220 PROTEIN"/>
    <property type="match status" value="1"/>
</dbReference>
<reference evidence="3 4" key="1">
    <citation type="submission" date="2016-09" db="EMBL/GenBank/DDBJ databases">
        <authorList>
            <person name="Capua I."/>
            <person name="De Benedictis P."/>
            <person name="Joannis T."/>
            <person name="Lombin L.H."/>
            <person name="Cattoli G."/>
        </authorList>
    </citation>
    <scope>NUCLEOTIDE SEQUENCE [LARGE SCALE GENOMIC DNA]</scope>
    <source>
        <strain evidence="3 4">LMG 25899</strain>
    </source>
</reference>
<keyword evidence="4" id="KW-1185">Reference proteome</keyword>
<feature type="domain" description="HTH cro/C1-type" evidence="2">
    <location>
        <begin position="9"/>
        <end position="63"/>
    </location>
</feature>
<dbReference type="EMBL" id="MIEK01000045">
    <property type="protein sequence ID" value="OEH81498.1"/>
    <property type="molecule type" value="Genomic_DNA"/>
</dbReference>
<evidence type="ECO:0000313" key="3">
    <source>
        <dbReference type="EMBL" id="OEH81498.1"/>
    </source>
</evidence>
<dbReference type="CDD" id="cd00093">
    <property type="entry name" value="HTH_XRE"/>
    <property type="match status" value="1"/>
</dbReference>
<organism evidence="3 4">
    <name type="scientific">Enterococcus rivorum</name>
    <dbReference type="NCBI Taxonomy" id="762845"/>
    <lineage>
        <taxon>Bacteria</taxon>
        <taxon>Bacillati</taxon>
        <taxon>Bacillota</taxon>
        <taxon>Bacilli</taxon>
        <taxon>Lactobacillales</taxon>
        <taxon>Enterococcaceae</taxon>
        <taxon>Enterococcus</taxon>
    </lineage>
</organism>
<dbReference type="OrthoDB" id="9816277at2"/>
<dbReference type="AlphaFoldDB" id="A0A1E5KUQ7"/>
<proteinExistence type="inferred from homology"/>